<evidence type="ECO:0000256" key="2">
    <source>
        <dbReference type="ARBA" id="ARBA00023002"/>
    </source>
</evidence>
<dbReference type="GO" id="GO:0006826">
    <property type="term" value="P:iron ion transport"/>
    <property type="evidence" value="ECO:0007669"/>
    <property type="project" value="TreeGrafter"/>
</dbReference>
<dbReference type="Gene3D" id="2.60.40.420">
    <property type="entry name" value="Cupredoxins - blue copper proteins"/>
    <property type="match status" value="1"/>
</dbReference>
<evidence type="ECO:0000313" key="6">
    <source>
        <dbReference type="Proteomes" id="UP001497623"/>
    </source>
</evidence>
<dbReference type="Gene3D" id="3.10.100.10">
    <property type="entry name" value="Mannose-Binding Protein A, subunit A"/>
    <property type="match status" value="1"/>
</dbReference>
<dbReference type="InterPro" id="IPR008972">
    <property type="entry name" value="Cupredoxin"/>
</dbReference>
<dbReference type="EMBL" id="CAXKWB010000854">
    <property type="protein sequence ID" value="CAL4062496.1"/>
    <property type="molecule type" value="Genomic_DNA"/>
</dbReference>
<dbReference type="PANTHER" id="PTHR11709:SF394">
    <property type="entry name" value="FI03373P-RELATED"/>
    <property type="match status" value="1"/>
</dbReference>
<dbReference type="Proteomes" id="UP001497623">
    <property type="component" value="Unassembled WGS sequence"/>
</dbReference>
<keyword evidence="1" id="KW-0479">Metal-binding</keyword>
<proteinExistence type="predicted"/>
<dbReference type="InterPro" id="IPR011706">
    <property type="entry name" value="Cu-oxidase_C"/>
</dbReference>
<evidence type="ECO:0000256" key="1">
    <source>
        <dbReference type="ARBA" id="ARBA00022723"/>
    </source>
</evidence>
<gene>
    <name evidence="5" type="ORF">MNOR_LOCUS2704</name>
</gene>
<evidence type="ECO:0000313" key="5">
    <source>
        <dbReference type="EMBL" id="CAL4062496.1"/>
    </source>
</evidence>
<keyword evidence="2" id="KW-0560">Oxidoreductase</keyword>
<dbReference type="AlphaFoldDB" id="A0AAV2PS18"/>
<dbReference type="InterPro" id="IPR045087">
    <property type="entry name" value="Cu-oxidase_fam"/>
</dbReference>
<feature type="domain" description="Plastocyanin-like" evidence="4">
    <location>
        <begin position="22"/>
        <end position="172"/>
    </location>
</feature>
<organism evidence="5 6">
    <name type="scientific">Meganyctiphanes norvegica</name>
    <name type="common">Northern krill</name>
    <name type="synonym">Thysanopoda norvegica</name>
    <dbReference type="NCBI Taxonomy" id="48144"/>
    <lineage>
        <taxon>Eukaryota</taxon>
        <taxon>Metazoa</taxon>
        <taxon>Ecdysozoa</taxon>
        <taxon>Arthropoda</taxon>
        <taxon>Crustacea</taxon>
        <taxon>Multicrustacea</taxon>
        <taxon>Malacostraca</taxon>
        <taxon>Eumalacostraca</taxon>
        <taxon>Eucarida</taxon>
        <taxon>Euphausiacea</taxon>
        <taxon>Euphausiidae</taxon>
        <taxon>Meganyctiphanes</taxon>
    </lineage>
</organism>
<comment type="caution">
    <text evidence="5">The sequence shown here is derived from an EMBL/GenBank/DDBJ whole genome shotgun (WGS) entry which is preliminary data.</text>
</comment>
<evidence type="ECO:0000256" key="3">
    <source>
        <dbReference type="ARBA" id="ARBA00023008"/>
    </source>
</evidence>
<dbReference type="InterPro" id="IPR016187">
    <property type="entry name" value="CTDL_fold"/>
</dbReference>
<dbReference type="CDD" id="cd13905">
    <property type="entry name" value="CuRO_3_tcLLC2_insect_like"/>
    <property type="match status" value="1"/>
</dbReference>
<dbReference type="GO" id="GO:0016491">
    <property type="term" value="F:oxidoreductase activity"/>
    <property type="evidence" value="ECO:0007669"/>
    <property type="project" value="UniProtKB-KW"/>
</dbReference>
<dbReference type="SUPFAM" id="SSF56436">
    <property type="entry name" value="C-type lectin-like"/>
    <property type="match status" value="1"/>
</dbReference>
<name>A0AAV2PS18_MEGNR</name>
<protein>
    <recommendedName>
        <fullName evidence="4">Plastocyanin-like domain-containing protein</fullName>
    </recommendedName>
</protein>
<dbReference type="GO" id="GO:0005507">
    <property type="term" value="F:copper ion binding"/>
    <property type="evidence" value="ECO:0007669"/>
    <property type="project" value="InterPro"/>
</dbReference>
<dbReference type="Pfam" id="PF07731">
    <property type="entry name" value="Cu-oxidase_2"/>
    <property type="match status" value="1"/>
</dbReference>
<reference evidence="5 6" key="1">
    <citation type="submission" date="2024-05" db="EMBL/GenBank/DDBJ databases">
        <authorList>
            <person name="Wallberg A."/>
        </authorList>
    </citation>
    <scope>NUCLEOTIDE SEQUENCE [LARGE SCALE GENOMIC DNA]</scope>
</reference>
<evidence type="ECO:0000259" key="4">
    <source>
        <dbReference type="Pfam" id="PF07731"/>
    </source>
</evidence>
<accession>A0AAV2PS18</accession>
<dbReference type="GO" id="GO:0005886">
    <property type="term" value="C:plasma membrane"/>
    <property type="evidence" value="ECO:0007669"/>
    <property type="project" value="TreeGrafter"/>
</dbReference>
<dbReference type="PROSITE" id="PS00080">
    <property type="entry name" value="MULTICOPPER_OXIDASE2"/>
    <property type="match status" value="1"/>
</dbReference>
<keyword evidence="6" id="KW-1185">Reference proteome</keyword>
<dbReference type="InterPro" id="IPR016186">
    <property type="entry name" value="C-type_lectin-like/link_sf"/>
</dbReference>
<dbReference type="PANTHER" id="PTHR11709">
    <property type="entry name" value="MULTI-COPPER OXIDASE"/>
    <property type="match status" value="1"/>
</dbReference>
<keyword evidence="3" id="KW-0186">Copper</keyword>
<dbReference type="SUPFAM" id="SSF49503">
    <property type="entry name" value="Cupredoxins"/>
    <property type="match status" value="1"/>
</dbReference>
<dbReference type="InterPro" id="IPR002355">
    <property type="entry name" value="Cu_oxidase_Cu_BS"/>
</dbReference>
<dbReference type="CDD" id="cd00037">
    <property type="entry name" value="CLECT"/>
    <property type="match status" value="1"/>
</dbReference>
<sequence>MPEGQILRNTQINDISLKLPVSPLLTSNHDMSHFNAESPPDASMCNKDHCEVLHMYQVPLGATVDIVFIDEGKHGDENHPIHMHGHHFWVLAQDRPQDIDGAKITKARVMEMDQKGLIKRNLVNPVLKDSVTIPDAGFTVVRFKTYNPGYWLLHCHLLIHSIGGMSLILQVGDRKDIPPAPTAFPTCSDFNYNAMSTQVADPTCVPANSGCPTGSCKERCDYENGEYNASFQSCGDSDCICCVASVRQIWNDKGLESTGDPREFTLDSERFIVLDQHKGVTWQQARTLCQDSGHELAQPQIDVTLLASQLLTNHDNWHSLRYYWLGGKGPGFNITWLSGQVIDPSSPVWNEAQQDLQNSSLSTDFCVYIKDDGNPNPLGAYNCRDTTHMEFTHMIPLCEAN</sequence>